<evidence type="ECO:0000256" key="3">
    <source>
        <dbReference type="ARBA" id="ARBA00022771"/>
    </source>
</evidence>
<dbReference type="SMART" id="SM00259">
    <property type="entry name" value="ZnF_A20"/>
    <property type="match status" value="1"/>
</dbReference>
<dbReference type="EMBL" id="CM029045">
    <property type="protein sequence ID" value="KAG2594934.1"/>
    <property type="molecule type" value="Genomic_DNA"/>
</dbReference>
<proteinExistence type="predicted"/>
<evidence type="ECO:0000313" key="10">
    <source>
        <dbReference type="Proteomes" id="UP000823388"/>
    </source>
</evidence>
<dbReference type="PROSITE" id="PS51036">
    <property type="entry name" value="ZF_A20"/>
    <property type="match status" value="1"/>
</dbReference>
<dbReference type="Pfam" id="PF01754">
    <property type="entry name" value="zf-A20"/>
    <property type="match status" value="1"/>
</dbReference>
<evidence type="ECO:0000256" key="4">
    <source>
        <dbReference type="ARBA" id="ARBA00022833"/>
    </source>
</evidence>
<accession>A0A8T0SBS8</accession>
<evidence type="ECO:0000256" key="2">
    <source>
        <dbReference type="ARBA" id="ARBA00022723"/>
    </source>
</evidence>
<keyword evidence="4" id="KW-0862">Zinc</keyword>
<evidence type="ECO:0000256" key="1">
    <source>
        <dbReference type="ARBA" id="ARBA00003732"/>
    </source>
</evidence>
<evidence type="ECO:0000313" key="9">
    <source>
        <dbReference type="EMBL" id="KAG2594934.1"/>
    </source>
</evidence>
<protein>
    <submittedName>
        <fullName evidence="9">Uncharacterized protein</fullName>
    </submittedName>
</protein>
<dbReference type="SUPFAM" id="SSF118310">
    <property type="entry name" value="AN1-like Zinc finger"/>
    <property type="match status" value="1"/>
</dbReference>
<sequence length="155" mass="15593">MSSFQPPGSAAAGCGFFGSPATHGMCSVCYKKHHSIFAGGSGASAAATASEAAAVAASVCLAPAGGAVLLPPSSATPEAASELQRPSRCAACCKKVGLTGFVCRCGKTFCGRHRYAEEHGCAFDFKGAGRGTIARANPPDQGREAALQNLIDRRG</sequence>
<dbReference type="PANTHER" id="PTHR10634">
    <property type="entry name" value="AN1-TYPE ZINC FINGER PROTEIN"/>
    <property type="match status" value="1"/>
</dbReference>
<dbReference type="GO" id="GO:0008270">
    <property type="term" value="F:zinc ion binding"/>
    <property type="evidence" value="ECO:0007669"/>
    <property type="project" value="UniProtKB-KW"/>
</dbReference>
<evidence type="ECO:0000256" key="6">
    <source>
        <dbReference type="PROSITE-ProRule" id="PRU00449"/>
    </source>
</evidence>
<keyword evidence="10" id="KW-1185">Reference proteome</keyword>
<dbReference type="Pfam" id="PF01428">
    <property type="entry name" value="zf-AN1"/>
    <property type="match status" value="1"/>
</dbReference>
<dbReference type="InterPro" id="IPR002653">
    <property type="entry name" value="Znf_A20"/>
</dbReference>
<keyword evidence="5" id="KW-0346">Stress response</keyword>
<dbReference type="PANTHER" id="PTHR10634:SF91">
    <property type="entry name" value="AN1-TYPE DOMAIN-CONTAINING PROTEIN"/>
    <property type="match status" value="1"/>
</dbReference>
<gene>
    <name evidence="9" type="ORF">PVAP13_5KG038800</name>
</gene>
<comment type="function">
    <text evidence="1">May be involved in environmental stress response.</text>
</comment>
<dbReference type="Gene3D" id="4.10.1110.10">
    <property type="entry name" value="AN1-like Zinc finger"/>
    <property type="match status" value="1"/>
</dbReference>
<reference evidence="9" key="1">
    <citation type="submission" date="2020-05" db="EMBL/GenBank/DDBJ databases">
        <title>WGS assembly of Panicum virgatum.</title>
        <authorList>
            <person name="Lovell J.T."/>
            <person name="Jenkins J."/>
            <person name="Shu S."/>
            <person name="Juenger T.E."/>
            <person name="Schmutz J."/>
        </authorList>
    </citation>
    <scope>NUCLEOTIDE SEQUENCE</scope>
    <source>
        <strain evidence="9">AP13</strain>
    </source>
</reference>
<dbReference type="GO" id="GO:0003677">
    <property type="term" value="F:DNA binding"/>
    <property type="evidence" value="ECO:0007669"/>
    <property type="project" value="InterPro"/>
</dbReference>
<dbReference type="PROSITE" id="PS51039">
    <property type="entry name" value="ZF_AN1"/>
    <property type="match status" value="1"/>
</dbReference>
<feature type="domain" description="A20-type" evidence="7">
    <location>
        <begin position="4"/>
        <end position="38"/>
    </location>
</feature>
<evidence type="ECO:0000259" key="7">
    <source>
        <dbReference type="PROSITE" id="PS51036"/>
    </source>
</evidence>
<evidence type="ECO:0000256" key="5">
    <source>
        <dbReference type="ARBA" id="ARBA00023016"/>
    </source>
</evidence>
<feature type="domain" description="AN1-type" evidence="8">
    <location>
        <begin position="83"/>
        <end position="129"/>
    </location>
</feature>
<dbReference type="InterPro" id="IPR050652">
    <property type="entry name" value="AN1_A20_ZnFinger"/>
</dbReference>
<dbReference type="SUPFAM" id="SSF57716">
    <property type="entry name" value="Glucocorticoid receptor-like (DNA-binding domain)"/>
    <property type="match status" value="1"/>
</dbReference>
<comment type="caution">
    <text evidence="9">The sequence shown here is derived from an EMBL/GenBank/DDBJ whole genome shotgun (WGS) entry which is preliminary data.</text>
</comment>
<organism evidence="9 10">
    <name type="scientific">Panicum virgatum</name>
    <name type="common">Blackwell switchgrass</name>
    <dbReference type="NCBI Taxonomy" id="38727"/>
    <lineage>
        <taxon>Eukaryota</taxon>
        <taxon>Viridiplantae</taxon>
        <taxon>Streptophyta</taxon>
        <taxon>Embryophyta</taxon>
        <taxon>Tracheophyta</taxon>
        <taxon>Spermatophyta</taxon>
        <taxon>Magnoliopsida</taxon>
        <taxon>Liliopsida</taxon>
        <taxon>Poales</taxon>
        <taxon>Poaceae</taxon>
        <taxon>PACMAD clade</taxon>
        <taxon>Panicoideae</taxon>
        <taxon>Panicodae</taxon>
        <taxon>Paniceae</taxon>
        <taxon>Panicinae</taxon>
        <taxon>Panicum</taxon>
        <taxon>Panicum sect. Hiantes</taxon>
    </lineage>
</organism>
<dbReference type="Proteomes" id="UP000823388">
    <property type="component" value="Chromosome 5K"/>
</dbReference>
<name>A0A8T0SBS8_PANVG</name>
<keyword evidence="2" id="KW-0479">Metal-binding</keyword>
<evidence type="ECO:0000259" key="8">
    <source>
        <dbReference type="PROSITE" id="PS51039"/>
    </source>
</evidence>
<dbReference type="SMART" id="SM00154">
    <property type="entry name" value="ZnF_AN1"/>
    <property type="match status" value="1"/>
</dbReference>
<dbReference type="InterPro" id="IPR000058">
    <property type="entry name" value="Znf_AN1"/>
</dbReference>
<keyword evidence="3 6" id="KW-0863">Zinc-finger</keyword>
<dbReference type="InterPro" id="IPR035896">
    <property type="entry name" value="AN1-like_Znf"/>
</dbReference>
<dbReference type="Gene3D" id="1.20.5.4770">
    <property type="match status" value="1"/>
</dbReference>
<dbReference type="OrthoDB" id="428577at2759"/>
<dbReference type="AlphaFoldDB" id="A0A8T0SBS8"/>